<dbReference type="Proteomes" id="UP000314294">
    <property type="component" value="Unassembled WGS sequence"/>
</dbReference>
<accession>A0A4Z2J5A3</accession>
<gene>
    <name evidence="2" type="ORF">EYF80_004547</name>
</gene>
<comment type="caution">
    <text evidence="2">The sequence shown here is derived from an EMBL/GenBank/DDBJ whole genome shotgun (WGS) entry which is preliminary data.</text>
</comment>
<evidence type="ECO:0000256" key="1">
    <source>
        <dbReference type="SAM" id="Phobius"/>
    </source>
</evidence>
<organism evidence="2 3">
    <name type="scientific">Liparis tanakae</name>
    <name type="common">Tanaka's snailfish</name>
    <dbReference type="NCBI Taxonomy" id="230148"/>
    <lineage>
        <taxon>Eukaryota</taxon>
        <taxon>Metazoa</taxon>
        <taxon>Chordata</taxon>
        <taxon>Craniata</taxon>
        <taxon>Vertebrata</taxon>
        <taxon>Euteleostomi</taxon>
        <taxon>Actinopterygii</taxon>
        <taxon>Neopterygii</taxon>
        <taxon>Teleostei</taxon>
        <taxon>Neoteleostei</taxon>
        <taxon>Acanthomorphata</taxon>
        <taxon>Eupercaria</taxon>
        <taxon>Perciformes</taxon>
        <taxon>Cottioidei</taxon>
        <taxon>Cottales</taxon>
        <taxon>Liparidae</taxon>
        <taxon>Liparis</taxon>
    </lineage>
</organism>
<name>A0A4Z2J5A3_9TELE</name>
<keyword evidence="1" id="KW-1133">Transmembrane helix</keyword>
<protein>
    <submittedName>
        <fullName evidence="2">Uncharacterized protein</fullName>
    </submittedName>
</protein>
<proteinExistence type="predicted"/>
<evidence type="ECO:0000313" key="3">
    <source>
        <dbReference type="Proteomes" id="UP000314294"/>
    </source>
</evidence>
<dbReference type="AlphaFoldDB" id="A0A4Z2J5A3"/>
<sequence length="143" mass="15741">MNWGPQPCWEGMGLGVPTSLFLAILVLALANSSRRDRATQSWNKRGRTLLMKGRELSRIALAQCARSFCQSRLQRYNKHEGRLRSKTAAATFHKPAECFAAGVPVQFPGNASAEYSRVWSPRAKTSHPIKATSAASPMGSMHL</sequence>
<keyword evidence="3" id="KW-1185">Reference proteome</keyword>
<feature type="transmembrane region" description="Helical" evidence="1">
    <location>
        <begin position="12"/>
        <end position="30"/>
    </location>
</feature>
<keyword evidence="1" id="KW-0812">Transmembrane</keyword>
<dbReference type="EMBL" id="SRLO01000022">
    <property type="protein sequence ID" value="TNN85197.1"/>
    <property type="molecule type" value="Genomic_DNA"/>
</dbReference>
<keyword evidence="1" id="KW-0472">Membrane</keyword>
<evidence type="ECO:0000313" key="2">
    <source>
        <dbReference type="EMBL" id="TNN85197.1"/>
    </source>
</evidence>
<reference evidence="2 3" key="1">
    <citation type="submission" date="2019-03" db="EMBL/GenBank/DDBJ databases">
        <title>First draft genome of Liparis tanakae, snailfish: a comprehensive survey of snailfish specific genes.</title>
        <authorList>
            <person name="Kim W."/>
            <person name="Song I."/>
            <person name="Jeong J.-H."/>
            <person name="Kim D."/>
            <person name="Kim S."/>
            <person name="Ryu S."/>
            <person name="Song J.Y."/>
            <person name="Lee S.K."/>
        </authorList>
    </citation>
    <scope>NUCLEOTIDE SEQUENCE [LARGE SCALE GENOMIC DNA]</scope>
    <source>
        <tissue evidence="2">Muscle</tissue>
    </source>
</reference>